<reference evidence="2 3" key="1">
    <citation type="submission" date="2020-08" db="EMBL/GenBank/DDBJ databases">
        <title>Genomic Encyclopedia of Type Strains, Phase III (KMG-III): the genomes of soil and plant-associated and newly described type strains.</title>
        <authorList>
            <person name="Whitman W."/>
        </authorList>
    </citation>
    <scope>NUCLEOTIDE SEQUENCE [LARGE SCALE GENOMIC DNA]</scope>
    <source>
        <strain evidence="2 3">CECT 3273</strain>
    </source>
</reference>
<accession>A0A7W7PWQ3</accession>
<feature type="region of interest" description="Disordered" evidence="1">
    <location>
        <begin position="81"/>
        <end position="139"/>
    </location>
</feature>
<protein>
    <submittedName>
        <fullName evidence="2">Uncharacterized protein</fullName>
    </submittedName>
</protein>
<evidence type="ECO:0000256" key="1">
    <source>
        <dbReference type="SAM" id="MobiDB-lite"/>
    </source>
</evidence>
<dbReference type="Proteomes" id="UP000579523">
    <property type="component" value="Unassembled WGS sequence"/>
</dbReference>
<dbReference type="AlphaFoldDB" id="A0A7W7PWQ3"/>
<evidence type="ECO:0000313" key="2">
    <source>
        <dbReference type="EMBL" id="MBB4902643.1"/>
    </source>
</evidence>
<keyword evidence="3" id="KW-1185">Reference proteome</keyword>
<feature type="region of interest" description="Disordered" evidence="1">
    <location>
        <begin position="233"/>
        <end position="254"/>
    </location>
</feature>
<sequence length="276" mass="28894">MHLLGEFGVDLLCPVLGELVPVGVVEVVGGGVGEEDLRQVQADTETTGVHRRLKECLGGRAGGAVALQERGASGEVLRKTSVGTDAGEGVGQQPVTALGQRSRRGQGAGVEGVGDAHSASGEQLPHPTVRIRPTGSGQGGVLLDVVRPERAQHEDRPALRADQQVVHGRSDLLTGRPVTQVVLGLIQPYDRARADPVHVLKSGPGAGGVEGVPQPPPLLRQRLHGLPARPRLARRRAAHQDQHPAAADRSLPHRLRQDPVVLAGHVAGHQPLPGRA</sequence>
<name>A0A7W7PWQ3_9ACTN</name>
<gene>
    <name evidence="2" type="ORF">FHS37_006740</name>
</gene>
<comment type="caution">
    <text evidence="2">The sequence shown here is derived from an EMBL/GenBank/DDBJ whole genome shotgun (WGS) entry which is preliminary data.</text>
</comment>
<dbReference type="EMBL" id="JACHJI010000018">
    <property type="protein sequence ID" value="MBB4902643.1"/>
    <property type="molecule type" value="Genomic_DNA"/>
</dbReference>
<evidence type="ECO:0000313" key="3">
    <source>
        <dbReference type="Proteomes" id="UP000579523"/>
    </source>
</evidence>
<organism evidence="2 3">
    <name type="scientific">Streptomyces griseomycini</name>
    <dbReference type="NCBI Taxonomy" id="66895"/>
    <lineage>
        <taxon>Bacteria</taxon>
        <taxon>Bacillati</taxon>
        <taxon>Actinomycetota</taxon>
        <taxon>Actinomycetes</taxon>
        <taxon>Kitasatosporales</taxon>
        <taxon>Streptomycetaceae</taxon>
        <taxon>Streptomyces</taxon>
    </lineage>
</organism>
<proteinExistence type="predicted"/>